<proteinExistence type="predicted"/>
<dbReference type="Gene3D" id="2.120.10.30">
    <property type="entry name" value="TolB, C-terminal domain"/>
    <property type="match status" value="1"/>
</dbReference>
<dbReference type="SUPFAM" id="SSF69322">
    <property type="entry name" value="Tricorn protease domain 2"/>
    <property type="match status" value="1"/>
</dbReference>
<dbReference type="Gene3D" id="3.40.50.1820">
    <property type="entry name" value="alpha/beta hydrolase"/>
    <property type="match status" value="1"/>
</dbReference>
<dbReference type="Proteomes" id="UP001168380">
    <property type="component" value="Unassembled WGS sequence"/>
</dbReference>
<organism evidence="2 3">
    <name type="scientific">Gilvimarinus algae</name>
    <dbReference type="NCBI Taxonomy" id="3058037"/>
    <lineage>
        <taxon>Bacteria</taxon>
        <taxon>Pseudomonadati</taxon>
        <taxon>Pseudomonadota</taxon>
        <taxon>Gammaproteobacteria</taxon>
        <taxon>Cellvibrionales</taxon>
        <taxon>Cellvibrionaceae</taxon>
        <taxon>Gilvimarinus</taxon>
    </lineage>
</organism>
<accession>A0ABT8TK60</accession>
<dbReference type="GO" id="GO:0016787">
    <property type="term" value="F:hydrolase activity"/>
    <property type="evidence" value="ECO:0007669"/>
    <property type="project" value="UniProtKB-KW"/>
</dbReference>
<keyword evidence="2" id="KW-0378">Hydrolase</keyword>
<keyword evidence="3" id="KW-1185">Reference proteome</keyword>
<dbReference type="InterPro" id="IPR050585">
    <property type="entry name" value="Xaa-Pro_dipeptidyl-ppase/CocE"/>
</dbReference>
<dbReference type="InterPro" id="IPR029058">
    <property type="entry name" value="AB_hydrolase_fold"/>
</dbReference>
<feature type="domain" description="Peptidase S9 prolyl oligopeptidase catalytic" evidence="1">
    <location>
        <begin position="439"/>
        <end position="645"/>
    </location>
</feature>
<dbReference type="EMBL" id="JAULRT010000062">
    <property type="protein sequence ID" value="MDO3383980.1"/>
    <property type="molecule type" value="Genomic_DNA"/>
</dbReference>
<dbReference type="EC" id="3.4.-.-" evidence="2"/>
<dbReference type="InterPro" id="IPR011042">
    <property type="entry name" value="6-blade_b-propeller_TolB-like"/>
</dbReference>
<dbReference type="InterPro" id="IPR001375">
    <property type="entry name" value="Peptidase_S9_cat"/>
</dbReference>
<dbReference type="Pfam" id="PF00326">
    <property type="entry name" value="Peptidase_S9"/>
    <property type="match status" value="1"/>
</dbReference>
<reference evidence="2" key="1">
    <citation type="submission" date="2023-07" db="EMBL/GenBank/DDBJ databases">
        <title>Gilvimarinus algae sp. nov., isolated from the surface of Kelp.</title>
        <authorList>
            <person name="Sun Y.Y."/>
            <person name="Gong Y."/>
            <person name="Du Z.J."/>
        </authorList>
    </citation>
    <scope>NUCLEOTIDE SEQUENCE</scope>
    <source>
        <strain evidence="2">SDUM040014</strain>
    </source>
</reference>
<comment type="caution">
    <text evidence="2">The sequence shown here is derived from an EMBL/GenBank/DDBJ whole genome shotgun (WGS) entry which is preliminary data.</text>
</comment>
<dbReference type="PANTHER" id="PTHR43056:SF5">
    <property type="entry name" value="PEPTIDASE S9 PROLYL OLIGOPEPTIDASE CATALYTIC DOMAIN-CONTAINING PROTEIN"/>
    <property type="match status" value="1"/>
</dbReference>
<gene>
    <name evidence="2" type="ORF">QWI16_17495</name>
</gene>
<dbReference type="PANTHER" id="PTHR43056">
    <property type="entry name" value="PEPTIDASE S9 PROLYL OLIGOPEPTIDASE"/>
    <property type="match status" value="1"/>
</dbReference>
<sequence length="649" mass="72185">MSDQHSMQTAPYGHWQSPITPETLTANSMRLAEPQLCGNVVYWLESRPDEGGRNVLMRQELGREPRELLDASVSVRTRAHEYGGGAYIASDDAVYAVFDADERLYRIPLKQGHSLTPAPITGQERYRYADFCLDIRRSRLIAVREDHTREGREEKSELVAIDITGKAPVEVLASGADFYSNPRLSPDGKQLLWLSWNHPNMPWDGTHLSLAELDQDGKITQSRVIAGSDTESVFQPSWSPGGELYYVSDKSNWWNLYVADGERARLVTRQEAEFATPQWVFGMSTYGFLSDDKIICTFTRDGTWSLGLVTRQKTDGRYRFSELTSPLTEISAITANDEHVVFLGANAQRASILYHLLGQSIGHKAAPPMQQLRRSQPAHVDPAYLAEPWPVSYATSDGETCHGFYYPPTNPEFRAPEGDKPPLVVVCHGGPTGATSSSLNYKVQFWSSRGFAVLDVNYRGSTGYGRKYRDRLKGNWGVSDVIDVASGAEYLVNEGLADQDRLIIRGSSAGGYTVLAALTFTDTFSVGASLYGIGDLTALAEDTHKFESRYLDSLIGPYPESEALYRERSPIHHINRLNCPVIFLQGLKDKIVPPAQAEAMVAALEEKAIANRYVTFADEGHGFRSAEAIQTAIGEELAFYLTQFERQAH</sequence>
<evidence type="ECO:0000313" key="3">
    <source>
        <dbReference type="Proteomes" id="UP001168380"/>
    </source>
</evidence>
<evidence type="ECO:0000313" key="2">
    <source>
        <dbReference type="EMBL" id="MDO3383980.1"/>
    </source>
</evidence>
<dbReference type="RefSeq" id="WP_302715154.1">
    <property type="nucleotide sequence ID" value="NZ_JAULRT010000062.1"/>
</dbReference>
<name>A0ABT8TK60_9GAMM</name>
<dbReference type="SUPFAM" id="SSF53474">
    <property type="entry name" value="alpha/beta-Hydrolases"/>
    <property type="match status" value="1"/>
</dbReference>
<evidence type="ECO:0000259" key="1">
    <source>
        <dbReference type="Pfam" id="PF00326"/>
    </source>
</evidence>
<protein>
    <submittedName>
        <fullName evidence="2">S9 family peptidase</fullName>
        <ecNumber evidence="2">3.4.-.-</ecNumber>
    </submittedName>
</protein>